<dbReference type="OMA" id="RIPILWR"/>
<protein>
    <recommendedName>
        <fullName evidence="4">Reverse transcriptase domain-containing protein</fullName>
    </recommendedName>
</protein>
<dbReference type="Gramene" id="mRNA:HanXRQr2_Chr16g0767551">
    <property type="protein sequence ID" value="mRNA:HanXRQr2_Chr16g0767551"/>
    <property type="gene ID" value="HanXRQr2_Chr16g0767551"/>
</dbReference>
<accession>A0A251S1Y3</accession>
<dbReference type="PANTHER" id="PTHR46890:SF50">
    <property type="entry name" value="RNA-DIRECTED DNA POLYMERASE, EUKARYOTA, REVERSE TRANSCRIPTASE ZINC-BINDING DOMAIN PROTEIN-RELATED"/>
    <property type="match status" value="1"/>
</dbReference>
<dbReference type="InParanoid" id="A0A251S1Y3"/>
<keyword evidence="3" id="KW-1185">Reference proteome</keyword>
<dbReference type="Proteomes" id="UP000215914">
    <property type="component" value="Chromosome 16"/>
</dbReference>
<dbReference type="EMBL" id="MNCJ02000331">
    <property type="protein sequence ID" value="KAF5761651.1"/>
    <property type="molecule type" value="Genomic_DNA"/>
</dbReference>
<evidence type="ECO:0000313" key="2">
    <source>
        <dbReference type="EMBL" id="OTF92717.1"/>
    </source>
</evidence>
<reference evidence="1" key="3">
    <citation type="submission" date="2020-06" db="EMBL/GenBank/DDBJ databases">
        <title>Helianthus annuus Genome sequencing and assembly Release 2.</title>
        <authorList>
            <person name="Gouzy J."/>
            <person name="Langlade N."/>
            <person name="Munos S."/>
        </authorList>
    </citation>
    <scope>NUCLEOTIDE SEQUENCE</scope>
    <source>
        <tissue evidence="1">Leaves</tissue>
    </source>
</reference>
<dbReference type="EMBL" id="CM007905">
    <property type="protein sequence ID" value="OTF92717.1"/>
    <property type="molecule type" value="Genomic_DNA"/>
</dbReference>
<gene>
    <name evidence="2" type="ORF">HannXRQ_Chr16g0524931</name>
    <name evidence="1" type="ORF">HanXRQr2_Chr16g0767551</name>
</gene>
<reference evidence="1 3" key="1">
    <citation type="journal article" date="2017" name="Nature">
        <title>The sunflower genome provides insights into oil metabolism, flowering and Asterid evolution.</title>
        <authorList>
            <person name="Badouin H."/>
            <person name="Gouzy J."/>
            <person name="Grassa C.J."/>
            <person name="Murat F."/>
            <person name="Staton S.E."/>
            <person name="Cottret L."/>
            <person name="Lelandais-Briere C."/>
            <person name="Owens G.L."/>
            <person name="Carrere S."/>
            <person name="Mayjonade B."/>
            <person name="Legrand L."/>
            <person name="Gill N."/>
            <person name="Kane N.C."/>
            <person name="Bowers J.E."/>
            <person name="Hubner S."/>
            <person name="Bellec A."/>
            <person name="Berard A."/>
            <person name="Berges H."/>
            <person name="Blanchet N."/>
            <person name="Boniface M.C."/>
            <person name="Brunel D."/>
            <person name="Catrice O."/>
            <person name="Chaidir N."/>
            <person name="Claudel C."/>
            <person name="Donnadieu C."/>
            <person name="Faraut T."/>
            <person name="Fievet G."/>
            <person name="Helmstetter N."/>
            <person name="King M."/>
            <person name="Knapp S.J."/>
            <person name="Lai Z."/>
            <person name="Le Paslier M.C."/>
            <person name="Lippi Y."/>
            <person name="Lorenzon L."/>
            <person name="Mandel J.R."/>
            <person name="Marage G."/>
            <person name="Marchand G."/>
            <person name="Marquand E."/>
            <person name="Bret-Mestries E."/>
            <person name="Morien E."/>
            <person name="Nambeesan S."/>
            <person name="Nguyen T."/>
            <person name="Pegot-Espagnet P."/>
            <person name="Pouilly N."/>
            <person name="Raftis F."/>
            <person name="Sallet E."/>
            <person name="Schiex T."/>
            <person name="Thomas J."/>
            <person name="Vandecasteele C."/>
            <person name="Vares D."/>
            <person name="Vear F."/>
            <person name="Vautrin S."/>
            <person name="Crespi M."/>
            <person name="Mangin B."/>
            <person name="Burke J.M."/>
            <person name="Salse J."/>
            <person name="Munos S."/>
            <person name="Vincourt P."/>
            <person name="Rieseberg L.H."/>
            <person name="Langlade N.B."/>
        </authorList>
    </citation>
    <scope>NUCLEOTIDE SEQUENCE [LARGE SCALE GENOMIC DNA]</scope>
    <source>
        <strain evidence="3">cv. SF193</strain>
        <tissue evidence="1">Leaves</tissue>
    </source>
</reference>
<evidence type="ECO:0000313" key="1">
    <source>
        <dbReference type="EMBL" id="KAF5761651.1"/>
    </source>
</evidence>
<dbReference type="AlphaFoldDB" id="A0A251S1Y3"/>
<evidence type="ECO:0000313" key="3">
    <source>
        <dbReference type="Proteomes" id="UP000215914"/>
    </source>
</evidence>
<name>A0A251S1Y3_HELAN</name>
<proteinExistence type="predicted"/>
<dbReference type="PANTHER" id="PTHR46890">
    <property type="entry name" value="NON-LTR RETROLELEMENT REVERSE TRANSCRIPTASE-LIKE PROTEIN-RELATED"/>
    <property type="match status" value="1"/>
</dbReference>
<sequence length="97" mass="10498">MGLPVVWRKCVRGILASSQASVLINGSPTLEFQCFRGVRQGDPLSPFIFIIAREALIGIMSKASSIGLKKSHEKSNLFGLGVDDNLVSQMDSLTNCM</sequence>
<evidence type="ECO:0008006" key="4">
    <source>
        <dbReference type="Google" id="ProtNLM"/>
    </source>
</evidence>
<reference evidence="2" key="2">
    <citation type="submission" date="2017-02" db="EMBL/GenBank/DDBJ databases">
        <title>Sunflower complete genome.</title>
        <authorList>
            <person name="Langlade N."/>
            <person name="Munos S."/>
        </authorList>
    </citation>
    <scope>NUCLEOTIDE SEQUENCE [LARGE SCALE GENOMIC DNA]</scope>
    <source>
        <tissue evidence="2">Leaves</tissue>
    </source>
</reference>
<dbReference type="InterPro" id="IPR052343">
    <property type="entry name" value="Retrotransposon-Effector_Assoc"/>
</dbReference>
<organism evidence="2 3">
    <name type="scientific">Helianthus annuus</name>
    <name type="common">Common sunflower</name>
    <dbReference type="NCBI Taxonomy" id="4232"/>
    <lineage>
        <taxon>Eukaryota</taxon>
        <taxon>Viridiplantae</taxon>
        <taxon>Streptophyta</taxon>
        <taxon>Embryophyta</taxon>
        <taxon>Tracheophyta</taxon>
        <taxon>Spermatophyta</taxon>
        <taxon>Magnoliopsida</taxon>
        <taxon>eudicotyledons</taxon>
        <taxon>Gunneridae</taxon>
        <taxon>Pentapetalae</taxon>
        <taxon>asterids</taxon>
        <taxon>campanulids</taxon>
        <taxon>Asterales</taxon>
        <taxon>Asteraceae</taxon>
        <taxon>Asteroideae</taxon>
        <taxon>Heliantheae alliance</taxon>
        <taxon>Heliantheae</taxon>
        <taxon>Helianthus</taxon>
    </lineage>
</organism>